<proteinExistence type="predicted"/>
<evidence type="ECO:0000256" key="2">
    <source>
        <dbReference type="ARBA" id="ARBA00022692"/>
    </source>
</evidence>
<accession>A0A0L0DK69</accession>
<dbReference type="AlphaFoldDB" id="A0A0L0DK69"/>
<dbReference type="InterPro" id="IPR007667">
    <property type="entry name" value="Hypoxia_induced_domain"/>
</dbReference>
<name>A0A0L0DK69_THETB</name>
<keyword evidence="2 5" id="KW-0812">Transmembrane</keyword>
<feature type="domain" description="HIG1" evidence="6">
    <location>
        <begin position="1"/>
        <end position="84"/>
    </location>
</feature>
<organism evidence="7 8">
    <name type="scientific">Thecamonas trahens ATCC 50062</name>
    <dbReference type="NCBI Taxonomy" id="461836"/>
    <lineage>
        <taxon>Eukaryota</taxon>
        <taxon>Apusozoa</taxon>
        <taxon>Apusomonadida</taxon>
        <taxon>Apusomonadidae</taxon>
        <taxon>Thecamonas</taxon>
    </lineage>
</organism>
<dbReference type="GeneID" id="25570092"/>
<evidence type="ECO:0000256" key="1">
    <source>
        <dbReference type="ARBA" id="ARBA00004173"/>
    </source>
</evidence>
<evidence type="ECO:0000313" key="8">
    <source>
        <dbReference type="Proteomes" id="UP000054408"/>
    </source>
</evidence>
<dbReference type="InterPro" id="IPR040153">
    <property type="entry name" value="Rcf2"/>
</dbReference>
<dbReference type="RefSeq" id="XP_013755253.1">
    <property type="nucleotide sequence ID" value="XM_013899799.1"/>
</dbReference>
<evidence type="ECO:0000313" key="7">
    <source>
        <dbReference type="EMBL" id="KNC52677.1"/>
    </source>
</evidence>
<evidence type="ECO:0000256" key="3">
    <source>
        <dbReference type="ARBA" id="ARBA00022989"/>
    </source>
</evidence>
<reference evidence="7 8" key="1">
    <citation type="submission" date="2010-05" db="EMBL/GenBank/DDBJ databases">
        <title>The Genome Sequence of Thecamonas trahens ATCC 50062.</title>
        <authorList>
            <consortium name="The Broad Institute Genome Sequencing Platform"/>
            <person name="Russ C."/>
            <person name="Cuomo C."/>
            <person name="Shea T."/>
            <person name="Young S.K."/>
            <person name="Zeng Q."/>
            <person name="Koehrsen M."/>
            <person name="Haas B."/>
            <person name="Borodovsky M."/>
            <person name="Guigo R."/>
            <person name="Alvarado L."/>
            <person name="Berlin A."/>
            <person name="Bochicchio J."/>
            <person name="Borenstein D."/>
            <person name="Chapman S."/>
            <person name="Chen Z."/>
            <person name="Freedman E."/>
            <person name="Gellesch M."/>
            <person name="Goldberg J."/>
            <person name="Griggs A."/>
            <person name="Gujja S."/>
            <person name="Heilman E."/>
            <person name="Heiman D."/>
            <person name="Hepburn T."/>
            <person name="Howarth C."/>
            <person name="Jen D."/>
            <person name="Larson L."/>
            <person name="Mehta T."/>
            <person name="Park D."/>
            <person name="Pearson M."/>
            <person name="Roberts A."/>
            <person name="Saif S."/>
            <person name="Shenoy N."/>
            <person name="Sisk P."/>
            <person name="Stolte C."/>
            <person name="Sykes S."/>
            <person name="Thomson T."/>
            <person name="Walk T."/>
            <person name="White J."/>
            <person name="Yandava C."/>
            <person name="Burger G."/>
            <person name="Gray M.W."/>
            <person name="Holland P.W.H."/>
            <person name="King N."/>
            <person name="Lang F.B.F."/>
            <person name="Roger A.J."/>
            <person name="Ruiz-Trillo I."/>
            <person name="Lander E."/>
            <person name="Nusbaum C."/>
        </authorList>
    </citation>
    <scope>NUCLEOTIDE SEQUENCE [LARGE SCALE GENOMIC DNA]</scope>
    <source>
        <strain evidence="7 8">ATCC 50062</strain>
    </source>
</reference>
<dbReference type="GO" id="GO:0033617">
    <property type="term" value="P:mitochondrial respiratory chain complex IV assembly"/>
    <property type="evidence" value="ECO:0007669"/>
    <property type="project" value="TreeGrafter"/>
</dbReference>
<dbReference type="Pfam" id="PF04588">
    <property type="entry name" value="HIG_1_N"/>
    <property type="match status" value="1"/>
</dbReference>
<dbReference type="PROSITE" id="PS51503">
    <property type="entry name" value="HIG1"/>
    <property type="match status" value="1"/>
</dbReference>
<dbReference type="PANTHER" id="PTHR28018:SF3">
    <property type="entry name" value="RESPIRATORY SUPERCOMPLEX FACTOR 2, MITOCHONDRIAL"/>
    <property type="match status" value="1"/>
</dbReference>
<dbReference type="GO" id="GO:0005739">
    <property type="term" value="C:mitochondrion"/>
    <property type="evidence" value="ECO:0007669"/>
    <property type="project" value="UniProtKB-SubCell"/>
</dbReference>
<sequence>MDDYLREDTLDNKTTPFWTPLKTVGALWLATLGGTLAYQFRNNSLKLSQRVVQARVGAQAVTLGALIASAVVTVATESAAASPARGPVFPSESSKH</sequence>
<feature type="transmembrane region" description="Helical" evidence="5">
    <location>
        <begin position="20"/>
        <end position="40"/>
    </location>
</feature>
<dbReference type="Gene3D" id="6.10.140.1320">
    <property type="match status" value="1"/>
</dbReference>
<keyword evidence="3 5" id="KW-1133">Transmembrane helix</keyword>
<dbReference type="EMBL" id="GL349474">
    <property type="protein sequence ID" value="KNC52677.1"/>
    <property type="molecule type" value="Genomic_DNA"/>
</dbReference>
<keyword evidence="8" id="KW-1185">Reference proteome</keyword>
<keyword evidence="4 5" id="KW-0472">Membrane</keyword>
<evidence type="ECO:0000256" key="5">
    <source>
        <dbReference type="SAM" id="Phobius"/>
    </source>
</evidence>
<evidence type="ECO:0000259" key="6">
    <source>
        <dbReference type="PROSITE" id="PS51503"/>
    </source>
</evidence>
<gene>
    <name evidence="7" type="ORF">AMSG_12177</name>
</gene>
<dbReference type="Proteomes" id="UP000054408">
    <property type="component" value="Unassembled WGS sequence"/>
</dbReference>
<protein>
    <recommendedName>
        <fullName evidence="6">HIG1 domain-containing protein</fullName>
    </recommendedName>
</protein>
<evidence type="ECO:0000256" key="4">
    <source>
        <dbReference type="ARBA" id="ARBA00023136"/>
    </source>
</evidence>
<comment type="subcellular location">
    <subcellularLocation>
        <location evidence="1">Mitochondrion</location>
    </subcellularLocation>
</comment>
<dbReference type="PANTHER" id="PTHR28018">
    <property type="entry name" value="RESPIRATORY SUPERCOMPLEX FACTOR 2, MITOCHONDRIAL"/>
    <property type="match status" value="1"/>
</dbReference>